<reference evidence="4 5" key="1">
    <citation type="submission" date="2022-10" db="EMBL/GenBank/DDBJ databases">
        <title>Defluviimonas sp. nov., isolated from ocean surface sediments.</title>
        <authorList>
            <person name="He W."/>
            <person name="Wang L."/>
            <person name="Zhang D.-F."/>
        </authorList>
    </citation>
    <scope>NUCLEOTIDE SEQUENCE [LARGE SCALE GENOMIC DNA]</scope>
    <source>
        <strain evidence="4 5">WL0024</strain>
    </source>
</reference>
<dbReference type="SUPFAM" id="SSF51735">
    <property type="entry name" value="NAD(P)-binding Rossmann-fold domains"/>
    <property type="match status" value="1"/>
</dbReference>
<dbReference type="Pfam" id="PF02826">
    <property type="entry name" value="2-Hacid_dh_C"/>
    <property type="match status" value="1"/>
</dbReference>
<keyword evidence="2" id="KW-0520">NAD</keyword>
<comment type="caution">
    <text evidence="4">The sequence shown here is derived from an EMBL/GenBank/DDBJ whole genome shotgun (WGS) entry which is preliminary data.</text>
</comment>
<accession>A0ABT2X8V2</accession>
<protein>
    <submittedName>
        <fullName evidence="4">D-2-hydroxyacid dehydrogenase</fullName>
    </submittedName>
</protein>
<organism evidence="4 5">
    <name type="scientific">Albidovulum salinarum</name>
    <dbReference type="NCBI Taxonomy" id="2984153"/>
    <lineage>
        <taxon>Bacteria</taxon>
        <taxon>Pseudomonadati</taxon>
        <taxon>Pseudomonadota</taxon>
        <taxon>Alphaproteobacteria</taxon>
        <taxon>Rhodobacterales</taxon>
        <taxon>Paracoccaceae</taxon>
        <taxon>Albidovulum</taxon>
    </lineage>
</organism>
<dbReference type="Gene3D" id="3.40.50.720">
    <property type="entry name" value="NAD(P)-binding Rossmann-like Domain"/>
    <property type="match status" value="2"/>
</dbReference>
<name>A0ABT2X8V2_9RHOB</name>
<dbReference type="SUPFAM" id="SSF52283">
    <property type="entry name" value="Formate/glycerate dehydrogenase catalytic domain-like"/>
    <property type="match status" value="1"/>
</dbReference>
<dbReference type="PANTHER" id="PTHR43333">
    <property type="entry name" value="2-HACID_DH_C DOMAIN-CONTAINING PROTEIN"/>
    <property type="match status" value="1"/>
</dbReference>
<evidence type="ECO:0000313" key="5">
    <source>
        <dbReference type="Proteomes" id="UP001209535"/>
    </source>
</evidence>
<evidence type="ECO:0000256" key="2">
    <source>
        <dbReference type="ARBA" id="ARBA00023027"/>
    </source>
</evidence>
<evidence type="ECO:0000256" key="1">
    <source>
        <dbReference type="ARBA" id="ARBA00023002"/>
    </source>
</evidence>
<keyword evidence="1" id="KW-0560">Oxidoreductase</keyword>
<gene>
    <name evidence="4" type="ORF">OEZ60_20280</name>
</gene>
<proteinExistence type="predicted"/>
<sequence length="323" mass="34301">MTIRSPIVLLHTDAPEAARAIVAGAHPDLTVHTCDSYADLPAMLTETGAEVVYSVRFAGTPGFPRAALLDSGTLRWISVGGSGTDHLAPWDPEWVTVTNAAGAAADMMAEYALGAMLAFSLDLRGFARAQAERRWTAGRVTPIEGRTLLILGLGQTGQAVARRARAMGMTVLGVRARPQPTNHVDEVHGMEALPALWPRADFVLVSVPLLPSTRGLVGTDAFAAMKPGAVLIDVSRGGVCDEPALIAALQDGPLKGAALDVFATEPLPADHPLWAMDNVILTPHCSSVYDGWAEKSVAMFAENLDRYRRGAALHNIVDPERGY</sequence>
<dbReference type="InterPro" id="IPR006140">
    <property type="entry name" value="D-isomer_DH_NAD-bd"/>
</dbReference>
<feature type="domain" description="D-isomer specific 2-hydroxyacid dehydrogenase NAD-binding" evidence="3">
    <location>
        <begin position="114"/>
        <end position="286"/>
    </location>
</feature>
<dbReference type="RefSeq" id="WP_263340295.1">
    <property type="nucleotide sequence ID" value="NZ_JAOVQO010000027.1"/>
</dbReference>
<dbReference type="PANTHER" id="PTHR43333:SF1">
    <property type="entry name" value="D-ISOMER SPECIFIC 2-HYDROXYACID DEHYDROGENASE NAD-BINDING DOMAIN-CONTAINING PROTEIN"/>
    <property type="match status" value="1"/>
</dbReference>
<keyword evidence="5" id="KW-1185">Reference proteome</keyword>
<dbReference type="EMBL" id="JAOVQO010000027">
    <property type="protein sequence ID" value="MCU9850328.1"/>
    <property type="molecule type" value="Genomic_DNA"/>
</dbReference>
<dbReference type="InterPro" id="IPR036291">
    <property type="entry name" value="NAD(P)-bd_dom_sf"/>
</dbReference>
<dbReference type="Proteomes" id="UP001209535">
    <property type="component" value="Unassembled WGS sequence"/>
</dbReference>
<evidence type="ECO:0000259" key="3">
    <source>
        <dbReference type="Pfam" id="PF02826"/>
    </source>
</evidence>
<dbReference type="CDD" id="cd05300">
    <property type="entry name" value="2-Hacid_dh_1"/>
    <property type="match status" value="1"/>
</dbReference>
<evidence type="ECO:0000313" key="4">
    <source>
        <dbReference type="EMBL" id="MCU9850328.1"/>
    </source>
</evidence>